<protein>
    <submittedName>
        <fullName evidence="1">Uncharacterized protein</fullName>
    </submittedName>
</protein>
<dbReference type="RefSeq" id="WP_106014357.1">
    <property type="nucleotide sequence ID" value="NZ_CP027527.1"/>
</dbReference>
<evidence type="ECO:0000313" key="1">
    <source>
        <dbReference type="EMBL" id="CAM77862.1"/>
    </source>
</evidence>
<name>A4U4Q5_9PROT</name>
<proteinExistence type="predicted"/>
<gene>
    <name evidence="1" type="ORF">MGR_3930</name>
</gene>
<organism evidence="1">
    <name type="scientific">Magnetospirillum gryphiswaldense</name>
    <dbReference type="NCBI Taxonomy" id="55518"/>
    <lineage>
        <taxon>Bacteria</taxon>
        <taxon>Pseudomonadati</taxon>
        <taxon>Pseudomonadota</taxon>
        <taxon>Alphaproteobacteria</taxon>
        <taxon>Rhodospirillales</taxon>
        <taxon>Rhodospirillaceae</taxon>
        <taxon>Magnetospirillum</taxon>
    </lineage>
</organism>
<accession>A4U4Q5</accession>
<dbReference type="EMBL" id="CU459003">
    <property type="protein sequence ID" value="CAM77862.1"/>
    <property type="molecule type" value="Genomic_DNA"/>
</dbReference>
<sequence length="492" mass="54648">MRVAFVASVLADADGIRWLSLSSVLRDLAEAAPKAFLDAVQASLAKPDKPVTRLIEETSSSSTFGQCWHADLLWALETLAWAPQHLLRVCLILAEISKVPVKGNWANTPLSVLGGIFRAWLPQTAAPLPQRLQVLDQLVRREPDVAFQLLDALVETGPSMAMPFAHPRWRDDDSGARGAVTAGEMMAMLCEAADRMVDMAEGHAERIVAVVAKLGSFDEGRTETTAAMIDRFAFRADDRQRDLVRSALRRHLHWQRNYGEASEERLAPFDQLHTTLAPRDLILRYAWLFTSGFPDMPIAVPQDDYRQEDGHLERLRRAGVDEILTEEGLEGIGRLAGQCERPDLLGQFLVDRCPLDELLEWLLRNVEGVLVEGGALRQLAGSMMWSLPEEKEHALLSGLVAKGLMTGWDDQAIARILVMGRDDVAKWDLVAAQGEGVDCAYWAITGGGLWRHDSDAPGFDHALRRLLSAGRVRTVLKSARWGRRKLNPDLLL</sequence>
<dbReference type="AlphaFoldDB" id="A4U4Q5"/>
<reference evidence="1" key="1">
    <citation type="journal article" date="2007" name="J. Bacteriol.">
        <title>Comparative genome analysis of four magnetotactic bacteria reveals a complex set of group-specific genes implicated in magnetosome biomineralization and function.</title>
        <authorList>
            <person name="Richter M."/>
            <person name="Kube M."/>
            <person name="Bazylinski D.A."/>
            <person name="Lombardot T."/>
            <person name="Gloeckner F.O."/>
            <person name="Reinhardt R."/>
            <person name="Schueler D."/>
        </authorList>
    </citation>
    <scope>NUCLEOTIDE SEQUENCE</scope>
    <source>
        <strain evidence="1">MSR-1</strain>
    </source>
</reference>